<keyword evidence="2" id="KW-1185">Reference proteome</keyword>
<comment type="caution">
    <text evidence="1">The sequence shown here is derived from an EMBL/GenBank/DDBJ whole genome shotgun (WGS) entry which is preliminary data.</text>
</comment>
<organism evidence="1 2">
    <name type="scientific">Fructobacillus evanidus</name>
    <dbReference type="NCBI Taxonomy" id="3064281"/>
    <lineage>
        <taxon>Bacteria</taxon>
        <taxon>Bacillati</taxon>
        <taxon>Bacillota</taxon>
        <taxon>Bacilli</taxon>
        <taxon>Lactobacillales</taxon>
        <taxon>Lactobacillaceae</taxon>
        <taxon>Fructobacillus</taxon>
    </lineage>
</organism>
<evidence type="ECO:0000313" key="1">
    <source>
        <dbReference type="EMBL" id="CAK1225920.1"/>
    </source>
</evidence>
<sequence length="106" mass="12618">MSDVETIEQMTPFEYELQMEAAELRELDRKHTTHEMAWAYMAVQQTNGKGDKLKYNTFDKFFENSYKKAFNEVKERTNPGVRMSVKNVEKEYNLDLLDKLERRVNG</sequence>
<proteinExistence type="predicted"/>
<protein>
    <recommendedName>
        <fullName evidence="3">Phage protein</fullName>
    </recommendedName>
</protein>
<gene>
    <name evidence="1" type="ORF">R55214_HHFBAMCI_00116</name>
</gene>
<name>A0ABM9MMG8_9LACO</name>
<reference evidence="1 2" key="1">
    <citation type="submission" date="2023-10" db="EMBL/GenBank/DDBJ databases">
        <authorList>
            <person name="Botero Cardona J."/>
        </authorList>
    </citation>
    <scope>NUCLEOTIDE SEQUENCE [LARGE SCALE GENOMIC DNA]</scope>
    <source>
        <strain evidence="1 2">R-55214</strain>
    </source>
</reference>
<evidence type="ECO:0008006" key="3">
    <source>
        <dbReference type="Google" id="ProtNLM"/>
    </source>
</evidence>
<evidence type="ECO:0000313" key="2">
    <source>
        <dbReference type="Proteomes" id="UP001314166"/>
    </source>
</evidence>
<dbReference type="EMBL" id="CAUZMB010000001">
    <property type="protein sequence ID" value="CAK1225920.1"/>
    <property type="molecule type" value="Genomic_DNA"/>
</dbReference>
<dbReference type="Proteomes" id="UP001314166">
    <property type="component" value="Unassembled WGS sequence"/>
</dbReference>
<accession>A0ABM9MMG8</accession>
<dbReference type="RefSeq" id="WP_338344074.1">
    <property type="nucleotide sequence ID" value="NZ_CAUZLH010000001.1"/>
</dbReference>